<reference evidence="1 2" key="1">
    <citation type="submission" date="2024-01" db="EMBL/GenBank/DDBJ databases">
        <title>A telomere-to-telomere, gap-free genome of sweet tea (Lithocarpus litseifolius).</title>
        <authorList>
            <person name="Zhou J."/>
        </authorList>
    </citation>
    <scope>NUCLEOTIDE SEQUENCE [LARGE SCALE GENOMIC DNA]</scope>
    <source>
        <strain evidence="1">Zhou-2022a</strain>
        <tissue evidence="1">Leaf</tissue>
    </source>
</reference>
<comment type="caution">
    <text evidence="1">The sequence shown here is derived from an EMBL/GenBank/DDBJ whole genome shotgun (WGS) entry which is preliminary data.</text>
</comment>
<gene>
    <name evidence="1" type="ORF">SO802_013215</name>
</gene>
<dbReference type="AlphaFoldDB" id="A0AAW2D5V3"/>
<proteinExistence type="predicted"/>
<name>A0AAW2D5V3_9ROSI</name>
<protein>
    <submittedName>
        <fullName evidence="1">Uncharacterized protein</fullName>
    </submittedName>
</protein>
<accession>A0AAW2D5V3</accession>
<evidence type="ECO:0000313" key="2">
    <source>
        <dbReference type="Proteomes" id="UP001459277"/>
    </source>
</evidence>
<keyword evidence="2" id="KW-1185">Reference proteome</keyword>
<evidence type="ECO:0000313" key="1">
    <source>
        <dbReference type="EMBL" id="KAL0005654.1"/>
    </source>
</evidence>
<sequence>MLSSPTKDWVSLQMEEGLGLGRFTADGGSLGLGRFTVATGGRFTIVHQLMIMEFLKQFASIERLNWGAMGCLHLDLHLPVDRLVGSSSVFQFLETSWIRKDSLLLND</sequence>
<dbReference type="Proteomes" id="UP001459277">
    <property type="component" value="Unassembled WGS sequence"/>
</dbReference>
<organism evidence="1 2">
    <name type="scientific">Lithocarpus litseifolius</name>
    <dbReference type="NCBI Taxonomy" id="425828"/>
    <lineage>
        <taxon>Eukaryota</taxon>
        <taxon>Viridiplantae</taxon>
        <taxon>Streptophyta</taxon>
        <taxon>Embryophyta</taxon>
        <taxon>Tracheophyta</taxon>
        <taxon>Spermatophyta</taxon>
        <taxon>Magnoliopsida</taxon>
        <taxon>eudicotyledons</taxon>
        <taxon>Gunneridae</taxon>
        <taxon>Pentapetalae</taxon>
        <taxon>rosids</taxon>
        <taxon>fabids</taxon>
        <taxon>Fagales</taxon>
        <taxon>Fagaceae</taxon>
        <taxon>Lithocarpus</taxon>
    </lineage>
</organism>
<dbReference type="EMBL" id="JAZDWU010000004">
    <property type="protein sequence ID" value="KAL0005654.1"/>
    <property type="molecule type" value="Genomic_DNA"/>
</dbReference>